<dbReference type="PROSITE" id="PS50109">
    <property type="entry name" value="HIS_KIN"/>
    <property type="match status" value="1"/>
</dbReference>
<feature type="domain" description="Histidine kinase" evidence="9">
    <location>
        <begin position="217"/>
        <end position="409"/>
    </location>
</feature>
<gene>
    <name evidence="10" type="ORF">FHW36_104220</name>
</gene>
<evidence type="ECO:0000313" key="11">
    <source>
        <dbReference type="Proteomes" id="UP000320811"/>
    </source>
</evidence>
<dbReference type="Gene3D" id="3.30.565.10">
    <property type="entry name" value="Histidine kinase-like ATPase, C-terminal domain"/>
    <property type="match status" value="1"/>
</dbReference>
<dbReference type="Pfam" id="PF02518">
    <property type="entry name" value="HATPase_c"/>
    <property type="match status" value="1"/>
</dbReference>
<evidence type="ECO:0000256" key="1">
    <source>
        <dbReference type="ARBA" id="ARBA00000085"/>
    </source>
</evidence>
<dbReference type="SUPFAM" id="SSF55874">
    <property type="entry name" value="ATPase domain of HSP90 chaperone/DNA topoisomerase II/histidine kinase"/>
    <property type="match status" value="1"/>
</dbReference>
<dbReference type="EMBL" id="VIWO01000004">
    <property type="protein sequence ID" value="TWF40538.1"/>
    <property type="molecule type" value="Genomic_DNA"/>
</dbReference>
<dbReference type="InterPro" id="IPR005467">
    <property type="entry name" value="His_kinase_dom"/>
</dbReference>
<dbReference type="InterPro" id="IPR003594">
    <property type="entry name" value="HATPase_dom"/>
</dbReference>
<dbReference type="InterPro" id="IPR036097">
    <property type="entry name" value="HisK_dim/P_sf"/>
</dbReference>
<dbReference type="InterPro" id="IPR036890">
    <property type="entry name" value="HATPase_C_sf"/>
</dbReference>
<dbReference type="AlphaFoldDB" id="A0A561PR02"/>
<keyword evidence="11" id="KW-1185">Reference proteome</keyword>
<keyword evidence="5 8" id="KW-0812">Transmembrane</keyword>
<evidence type="ECO:0000256" key="6">
    <source>
        <dbReference type="ARBA" id="ARBA00022777"/>
    </source>
</evidence>
<reference evidence="10 11" key="1">
    <citation type="submission" date="2019-06" db="EMBL/GenBank/DDBJ databases">
        <title>Sorghum-associated microbial communities from plants grown in Nebraska, USA.</title>
        <authorList>
            <person name="Schachtman D."/>
        </authorList>
    </citation>
    <scope>NUCLEOTIDE SEQUENCE [LARGE SCALE GENOMIC DNA]</scope>
    <source>
        <strain evidence="10 11">1209</strain>
    </source>
</reference>
<keyword evidence="8" id="KW-0472">Membrane</keyword>
<dbReference type="InterPro" id="IPR003661">
    <property type="entry name" value="HisK_dim/P_dom"/>
</dbReference>
<organism evidence="10 11">
    <name type="scientific">Chitinophaga polysaccharea</name>
    <dbReference type="NCBI Taxonomy" id="1293035"/>
    <lineage>
        <taxon>Bacteria</taxon>
        <taxon>Pseudomonadati</taxon>
        <taxon>Bacteroidota</taxon>
        <taxon>Chitinophagia</taxon>
        <taxon>Chitinophagales</taxon>
        <taxon>Chitinophagaceae</taxon>
        <taxon>Chitinophaga</taxon>
    </lineage>
</organism>
<dbReference type="Proteomes" id="UP000320811">
    <property type="component" value="Unassembled WGS sequence"/>
</dbReference>
<comment type="catalytic activity">
    <reaction evidence="1">
        <text>ATP + protein L-histidine = ADP + protein N-phospho-L-histidine.</text>
        <dbReference type="EC" id="2.7.13.3"/>
    </reaction>
</comment>
<evidence type="ECO:0000256" key="8">
    <source>
        <dbReference type="SAM" id="Phobius"/>
    </source>
</evidence>
<feature type="transmembrane region" description="Helical" evidence="8">
    <location>
        <begin position="7"/>
        <end position="25"/>
    </location>
</feature>
<dbReference type="GO" id="GO:0000155">
    <property type="term" value="F:phosphorelay sensor kinase activity"/>
    <property type="evidence" value="ECO:0007669"/>
    <property type="project" value="InterPro"/>
</dbReference>
<keyword evidence="3" id="KW-0597">Phosphoprotein</keyword>
<evidence type="ECO:0000256" key="7">
    <source>
        <dbReference type="ARBA" id="ARBA00022989"/>
    </source>
</evidence>
<protein>
    <recommendedName>
        <fullName evidence="2">histidine kinase</fullName>
        <ecNumber evidence="2">2.7.13.3</ecNumber>
    </recommendedName>
</protein>
<dbReference type="RefSeq" id="WP_145670532.1">
    <property type="nucleotide sequence ID" value="NZ_VIWO01000004.1"/>
</dbReference>
<sequence length="439" mass="49579">MKLLNKITLWFIGIVFLVTPITMVISRNNIKKHLDQAEIERMKAVNDRVAQQLRAGEKPDRYTHGRPIEIAAVPGPIPEGKVETKKDYAVAEDLGQKECRITVNSWYKVGNQYYKISSYNYVIRSEEIFRGMLGAVVWKMLLMILTVSITARLLSRKIFSPLRHTMKAIHRFDLKKKKKLQLPETNTTEFKELNAFLTKMTDKAVEDYAAVKEFSENASHELQTPLAVIRSKIELLSETNIDSVQAALIGDMQNAIEKLSHINRSLILLTKLENQEFKVSESIKFCRVAKDVMATYEDWITMREIKLTSSLDKNIPLSIHPALAEMLISNLLSNAIRHNRDGGQINVLLTASELCISNTGLPPQIPTCELFQRFKKSNQSADSIGLGLAIVKQICEVNNYTVVYDYADGWHSIRVSFYDKEALSVNGQGALSGADTMAV</sequence>
<comment type="caution">
    <text evidence="10">The sequence shown here is derived from an EMBL/GenBank/DDBJ whole genome shotgun (WGS) entry which is preliminary data.</text>
</comment>
<dbReference type="GO" id="GO:0005886">
    <property type="term" value="C:plasma membrane"/>
    <property type="evidence" value="ECO:0007669"/>
    <property type="project" value="TreeGrafter"/>
</dbReference>
<accession>A0A561PR02</accession>
<dbReference type="SMART" id="SM00387">
    <property type="entry name" value="HATPase_c"/>
    <property type="match status" value="1"/>
</dbReference>
<evidence type="ECO:0000259" key="9">
    <source>
        <dbReference type="PROSITE" id="PS50109"/>
    </source>
</evidence>
<evidence type="ECO:0000313" key="10">
    <source>
        <dbReference type="EMBL" id="TWF40538.1"/>
    </source>
</evidence>
<evidence type="ECO:0000256" key="3">
    <source>
        <dbReference type="ARBA" id="ARBA00022553"/>
    </source>
</evidence>
<dbReference type="PANTHER" id="PTHR45436">
    <property type="entry name" value="SENSOR HISTIDINE KINASE YKOH"/>
    <property type="match status" value="1"/>
</dbReference>
<dbReference type="Pfam" id="PF00512">
    <property type="entry name" value="HisKA"/>
    <property type="match status" value="1"/>
</dbReference>
<keyword evidence="4" id="KW-0808">Transferase</keyword>
<dbReference type="PANTHER" id="PTHR45436:SF5">
    <property type="entry name" value="SENSOR HISTIDINE KINASE TRCS"/>
    <property type="match status" value="1"/>
</dbReference>
<keyword evidence="6 10" id="KW-0418">Kinase</keyword>
<evidence type="ECO:0000256" key="5">
    <source>
        <dbReference type="ARBA" id="ARBA00022692"/>
    </source>
</evidence>
<evidence type="ECO:0000256" key="4">
    <source>
        <dbReference type="ARBA" id="ARBA00022679"/>
    </source>
</evidence>
<dbReference type="CDD" id="cd00082">
    <property type="entry name" value="HisKA"/>
    <property type="match status" value="1"/>
</dbReference>
<keyword evidence="7 8" id="KW-1133">Transmembrane helix</keyword>
<dbReference type="OrthoDB" id="1522504at2"/>
<dbReference type="Gene3D" id="1.10.287.130">
    <property type="match status" value="1"/>
</dbReference>
<dbReference type="EC" id="2.7.13.3" evidence="2"/>
<name>A0A561PR02_9BACT</name>
<proteinExistence type="predicted"/>
<evidence type="ECO:0000256" key="2">
    <source>
        <dbReference type="ARBA" id="ARBA00012438"/>
    </source>
</evidence>
<dbReference type="InterPro" id="IPR050428">
    <property type="entry name" value="TCS_sensor_his_kinase"/>
</dbReference>
<dbReference type="SUPFAM" id="SSF47384">
    <property type="entry name" value="Homodimeric domain of signal transducing histidine kinase"/>
    <property type="match status" value="1"/>
</dbReference>
<dbReference type="SMART" id="SM00388">
    <property type="entry name" value="HisKA"/>
    <property type="match status" value="1"/>
</dbReference>